<accession>A0A4Q9DIY7</accession>
<sequence>MVKRRIGMSKSLMPSDASAYLDTLLQMALSSYIFQLHRCFNVTVKASWRIDERVLDEVHLLFVRSGCATYEFGGRSVKLTAGSLLVVSDGTMHSASRNLSEPLSIITVRFRIVRYKEDRHMPTANPCYFFFQSQDTQKFRLLFEAIHRHHCLPPSVKKDALCHASICQTLAEMSRELEELEQNKPTRHAIMQIKGYIDTNPLSRLSVKELAALSGLSPKYCSLLFRQSTGLTIKEYQIKSRIEYAAYLLEHSSQSVKEISLQLGYPDPFVFSKQYKAVTGIAPSETLRSGTGK</sequence>
<keyword evidence="1" id="KW-0805">Transcription regulation</keyword>
<dbReference type="CDD" id="cd02208">
    <property type="entry name" value="cupin_RmlC-like"/>
    <property type="match status" value="1"/>
</dbReference>
<dbReference type="InterPro" id="IPR037923">
    <property type="entry name" value="HTH-like"/>
</dbReference>
<dbReference type="EMBL" id="SIRE01000021">
    <property type="protein sequence ID" value="TBL73344.1"/>
    <property type="molecule type" value="Genomic_DNA"/>
</dbReference>
<evidence type="ECO:0000313" key="6">
    <source>
        <dbReference type="Proteomes" id="UP000293142"/>
    </source>
</evidence>
<keyword evidence="6" id="KW-1185">Reference proteome</keyword>
<dbReference type="SMART" id="SM00342">
    <property type="entry name" value="HTH_ARAC"/>
    <property type="match status" value="1"/>
</dbReference>
<keyword evidence="2" id="KW-0238">DNA-binding</keyword>
<evidence type="ECO:0000256" key="1">
    <source>
        <dbReference type="ARBA" id="ARBA00023015"/>
    </source>
</evidence>
<evidence type="ECO:0000256" key="2">
    <source>
        <dbReference type="ARBA" id="ARBA00023125"/>
    </source>
</evidence>
<dbReference type="Gene3D" id="1.10.10.60">
    <property type="entry name" value="Homeodomain-like"/>
    <property type="match status" value="2"/>
</dbReference>
<dbReference type="GO" id="GO:0043565">
    <property type="term" value="F:sequence-specific DNA binding"/>
    <property type="evidence" value="ECO:0007669"/>
    <property type="project" value="InterPro"/>
</dbReference>
<dbReference type="PANTHER" id="PTHR43280">
    <property type="entry name" value="ARAC-FAMILY TRANSCRIPTIONAL REGULATOR"/>
    <property type="match status" value="1"/>
</dbReference>
<dbReference type="Proteomes" id="UP000293142">
    <property type="component" value="Unassembled WGS sequence"/>
</dbReference>
<dbReference type="InterPro" id="IPR003313">
    <property type="entry name" value="AraC-bd"/>
</dbReference>
<dbReference type="SUPFAM" id="SSF46689">
    <property type="entry name" value="Homeodomain-like"/>
    <property type="match status" value="2"/>
</dbReference>
<dbReference type="PROSITE" id="PS00041">
    <property type="entry name" value="HTH_ARAC_FAMILY_1"/>
    <property type="match status" value="1"/>
</dbReference>
<reference evidence="5 6" key="1">
    <citation type="submission" date="2019-02" db="EMBL/GenBank/DDBJ databases">
        <title>Paenibacillus sp. nov., isolated from surface-sterilized tissue of Thalictrum simplex L.</title>
        <authorList>
            <person name="Tuo L."/>
        </authorList>
    </citation>
    <scope>NUCLEOTIDE SEQUENCE [LARGE SCALE GENOMIC DNA]</scope>
    <source>
        <strain evidence="5 6">N2SHLJ1</strain>
    </source>
</reference>
<dbReference type="InterPro" id="IPR009057">
    <property type="entry name" value="Homeodomain-like_sf"/>
</dbReference>
<keyword evidence="3" id="KW-0804">Transcription</keyword>
<dbReference type="PROSITE" id="PS01124">
    <property type="entry name" value="HTH_ARAC_FAMILY_2"/>
    <property type="match status" value="1"/>
</dbReference>
<dbReference type="AlphaFoldDB" id="A0A4Q9DIY7"/>
<feature type="domain" description="HTH araC/xylS-type" evidence="4">
    <location>
        <begin position="191"/>
        <end position="289"/>
    </location>
</feature>
<comment type="caution">
    <text evidence="5">The sequence shown here is derived from an EMBL/GenBank/DDBJ whole genome shotgun (WGS) entry which is preliminary data.</text>
</comment>
<dbReference type="InterPro" id="IPR018062">
    <property type="entry name" value="HTH_AraC-typ_CS"/>
</dbReference>
<dbReference type="OrthoDB" id="2580593at2"/>
<protein>
    <submittedName>
        <fullName evidence="5">AraC family transcriptional regulator</fullName>
    </submittedName>
</protein>
<dbReference type="Pfam" id="PF02311">
    <property type="entry name" value="AraC_binding"/>
    <property type="match status" value="1"/>
</dbReference>
<dbReference type="Gene3D" id="2.60.120.10">
    <property type="entry name" value="Jelly Rolls"/>
    <property type="match status" value="1"/>
</dbReference>
<proteinExistence type="predicted"/>
<evidence type="ECO:0000313" key="5">
    <source>
        <dbReference type="EMBL" id="TBL73344.1"/>
    </source>
</evidence>
<organism evidence="5 6">
    <name type="scientific">Paenibacillus thalictri</name>
    <dbReference type="NCBI Taxonomy" id="2527873"/>
    <lineage>
        <taxon>Bacteria</taxon>
        <taxon>Bacillati</taxon>
        <taxon>Bacillota</taxon>
        <taxon>Bacilli</taxon>
        <taxon>Bacillales</taxon>
        <taxon>Paenibacillaceae</taxon>
        <taxon>Paenibacillus</taxon>
    </lineage>
</organism>
<evidence type="ECO:0000259" key="4">
    <source>
        <dbReference type="PROSITE" id="PS01124"/>
    </source>
</evidence>
<dbReference type="Pfam" id="PF12833">
    <property type="entry name" value="HTH_18"/>
    <property type="match status" value="1"/>
</dbReference>
<dbReference type="SUPFAM" id="SSF51215">
    <property type="entry name" value="Regulatory protein AraC"/>
    <property type="match status" value="1"/>
</dbReference>
<gene>
    <name evidence="5" type="ORF">EYB31_27085</name>
</gene>
<name>A0A4Q9DIY7_9BACL</name>
<dbReference type="InterPro" id="IPR014710">
    <property type="entry name" value="RmlC-like_jellyroll"/>
</dbReference>
<dbReference type="GO" id="GO:0003700">
    <property type="term" value="F:DNA-binding transcription factor activity"/>
    <property type="evidence" value="ECO:0007669"/>
    <property type="project" value="InterPro"/>
</dbReference>
<evidence type="ECO:0000256" key="3">
    <source>
        <dbReference type="ARBA" id="ARBA00023163"/>
    </source>
</evidence>
<dbReference type="PANTHER" id="PTHR43280:SF2">
    <property type="entry name" value="HTH-TYPE TRANSCRIPTIONAL REGULATOR EXSA"/>
    <property type="match status" value="1"/>
</dbReference>
<dbReference type="InterPro" id="IPR018060">
    <property type="entry name" value="HTH_AraC"/>
</dbReference>